<evidence type="ECO:0000256" key="2">
    <source>
        <dbReference type="ARBA" id="ARBA00008520"/>
    </source>
</evidence>
<dbReference type="AlphaFoldDB" id="A0A1J6ICH8"/>
<reference evidence="6 7" key="1">
    <citation type="submission" date="2016-10" db="EMBL/GenBank/DDBJ databases">
        <title>The Draft Genome Sequence of the Potato Rhizosphere Bacteria Ochrobactrum sp. IPA7.2.</title>
        <authorList>
            <person name="Gogoleva N.E."/>
            <person name="Khlopko Y.A."/>
            <person name="Burygin G.L."/>
            <person name="Plotnikov A.O."/>
        </authorList>
    </citation>
    <scope>NUCLEOTIDE SEQUENCE [LARGE SCALE GENOMIC DNA]</scope>
    <source>
        <strain evidence="6 7">IPA7.2</strain>
    </source>
</reference>
<keyword evidence="7" id="KW-1185">Reference proteome</keyword>
<dbReference type="EMBL" id="MOEC01000014">
    <property type="protein sequence ID" value="OIS92760.1"/>
    <property type="molecule type" value="Genomic_DNA"/>
</dbReference>
<dbReference type="InterPro" id="IPR006059">
    <property type="entry name" value="SBP"/>
</dbReference>
<evidence type="ECO:0000313" key="6">
    <source>
        <dbReference type="EMBL" id="OIS92760.1"/>
    </source>
</evidence>
<keyword evidence="5" id="KW-0574">Periplasm</keyword>
<evidence type="ECO:0000256" key="4">
    <source>
        <dbReference type="ARBA" id="ARBA00022729"/>
    </source>
</evidence>
<dbReference type="GO" id="GO:0030975">
    <property type="term" value="F:thiamine binding"/>
    <property type="evidence" value="ECO:0007669"/>
    <property type="project" value="TreeGrafter"/>
</dbReference>
<dbReference type="GO" id="GO:0030288">
    <property type="term" value="C:outer membrane-bounded periplasmic space"/>
    <property type="evidence" value="ECO:0007669"/>
    <property type="project" value="TreeGrafter"/>
</dbReference>
<dbReference type="Proteomes" id="UP000182985">
    <property type="component" value="Unassembled WGS sequence"/>
</dbReference>
<evidence type="ECO:0000256" key="5">
    <source>
        <dbReference type="ARBA" id="ARBA00022764"/>
    </source>
</evidence>
<dbReference type="PROSITE" id="PS51318">
    <property type="entry name" value="TAT"/>
    <property type="match status" value="1"/>
</dbReference>
<evidence type="ECO:0000256" key="1">
    <source>
        <dbReference type="ARBA" id="ARBA00004418"/>
    </source>
</evidence>
<dbReference type="PANTHER" id="PTHR30006">
    <property type="entry name" value="THIAMINE-BINDING PERIPLASMIC PROTEIN-RELATED"/>
    <property type="match status" value="1"/>
</dbReference>
<dbReference type="Pfam" id="PF13416">
    <property type="entry name" value="SBP_bac_8"/>
    <property type="match status" value="1"/>
</dbReference>
<evidence type="ECO:0000313" key="7">
    <source>
        <dbReference type="Proteomes" id="UP000182985"/>
    </source>
</evidence>
<evidence type="ECO:0000256" key="3">
    <source>
        <dbReference type="ARBA" id="ARBA00022448"/>
    </source>
</evidence>
<proteinExistence type="inferred from homology"/>
<comment type="caution">
    <text evidence="6">The sequence shown here is derived from an EMBL/GenBank/DDBJ whole genome shotgun (WGS) entry which is preliminary data.</text>
</comment>
<dbReference type="GO" id="GO:0030976">
    <property type="term" value="F:thiamine pyrophosphate binding"/>
    <property type="evidence" value="ECO:0007669"/>
    <property type="project" value="TreeGrafter"/>
</dbReference>
<dbReference type="GO" id="GO:0015888">
    <property type="term" value="P:thiamine transport"/>
    <property type="evidence" value="ECO:0007669"/>
    <property type="project" value="TreeGrafter"/>
</dbReference>
<keyword evidence="4" id="KW-0732">Signal</keyword>
<comment type="similarity">
    <text evidence="2">Belongs to the bacterial solute-binding protein 1 family.</text>
</comment>
<dbReference type="CDD" id="cd13589">
    <property type="entry name" value="PBP2_polyamine_RpCGA009"/>
    <property type="match status" value="1"/>
</dbReference>
<organism evidence="6 7">
    <name type="scientific">Brucella cytisi</name>
    <dbReference type="NCBI Taxonomy" id="407152"/>
    <lineage>
        <taxon>Bacteria</taxon>
        <taxon>Pseudomonadati</taxon>
        <taxon>Pseudomonadota</taxon>
        <taxon>Alphaproteobacteria</taxon>
        <taxon>Hyphomicrobiales</taxon>
        <taxon>Brucellaceae</taxon>
        <taxon>Brucella/Ochrobactrum group</taxon>
        <taxon>Brucella</taxon>
    </lineage>
</organism>
<dbReference type="SUPFAM" id="SSF53850">
    <property type="entry name" value="Periplasmic binding protein-like II"/>
    <property type="match status" value="1"/>
</dbReference>
<keyword evidence="3" id="KW-0813">Transport</keyword>
<dbReference type="Gene3D" id="3.40.190.10">
    <property type="entry name" value="Periplasmic binding protein-like II"/>
    <property type="match status" value="2"/>
</dbReference>
<dbReference type="InterPro" id="IPR006311">
    <property type="entry name" value="TAT_signal"/>
</dbReference>
<dbReference type="OrthoDB" id="9815444at2"/>
<name>A0A1J6ICH8_9HYPH</name>
<gene>
    <name evidence="6" type="ORF">BLA27_15100</name>
</gene>
<dbReference type="PANTHER" id="PTHR30006:SF3">
    <property type="entry name" value="THIAMINE-BINDING PERIPLASMIC PROTEIN"/>
    <property type="match status" value="1"/>
</dbReference>
<dbReference type="RefSeq" id="WP_071632468.1">
    <property type="nucleotide sequence ID" value="NZ_JBCAUP010000007.1"/>
</dbReference>
<accession>A0A1J6ICH8</accession>
<comment type="subcellular location">
    <subcellularLocation>
        <location evidence="1">Periplasm</location>
    </subcellularLocation>
</comment>
<sequence length="358" mass="39656">MTNGKTFTIHRRNLLKLGGGLGIALAAPAILTRRAFSAEPLTVADPGGPYSPGYRKAFYDPFEKATGIKVVNVARDAEPTAQFRAMVETGSYSWDVCTLTLSARDILQKRDLLEPINIAAGDVPGLMPDSLTDVWLGVDVYSTIMAYRADKFDEAAAPKSWADFWNIEKFPGRRSLRKNPIDTLEQALLADGVPLDKLYPLDIERAYASLEKIKPHVDVWWTGGAQSSQLIQSGEVDMIALWNARAQAVIDGGAPVKIGWNQGLYSIEGWGIPKGSPRADNARQFVKFCTDPKQQALFTEFLAYGPTNLKAYEHIPAERASSLPTFEANLKQMSIAREDWWSANRSEMTERFNAWILG</sequence>
<protein>
    <submittedName>
        <fullName evidence="6">ABC transporter substrate-binding protein</fullName>
    </submittedName>
</protein>